<accession>A0AC34RBW4</accession>
<organism evidence="1 2">
    <name type="scientific">Panagrolaimus sp. JU765</name>
    <dbReference type="NCBI Taxonomy" id="591449"/>
    <lineage>
        <taxon>Eukaryota</taxon>
        <taxon>Metazoa</taxon>
        <taxon>Ecdysozoa</taxon>
        <taxon>Nematoda</taxon>
        <taxon>Chromadorea</taxon>
        <taxon>Rhabditida</taxon>
        <taxon>Tylenchina</taxon>
        <taxon>Panagrolaimomorpha</taxon>
        <taxon>Panagrolaimoidea</taxon>
        <taxon>Panagrolaimidae</taxon>
        <taxon>Panagrolaimus</taxon>
    </lineage>
</organism>
<proteinExistence type="predicted"/>
<protein>
    <submittedName>
        <fullName evidence="2">TRASH domain-containing protein</fullName>
    </submittedName>
</protein>
<dbReference type="Proteomes" id="UP000887576">
    <property type="component" value="Unplaced"/>
</dbReference>
<evidence type="ECO:0000313" key="1">
    <source>
        <dbReference type="Proteomes" id="UP000887576"/>
    </source>
</evidence>
<dbReference type="WBParaSite" id="JU765_v2.g5327.t1">
    <property type="protein sequence ID" value="JU765_v2.g5327.t1"/>
    <property type="gene ID" value="JU765_v2.g5327"/>
</dbReference>
<name>A0AC34RBW4_9BILA</name>
<evidence type="ECO:0000313" key="2">
    <source>
        <dbReference type="WBParaSite" id="JU765_v2.g5327.t1"/>
    </source>
</evidence>
<reference evidence="2" key="1">
    <citation type="submission" date="2022-11" db="UniProtKB">
        <authorList>
            <consortium name="WormBaseParasite"/>
        </authorList>
    </citation>
    <scope>IDENTIFICATION</scope>
</reference>
<sequence>MRVERCYFCSSAIWPGHGITFVRNDATVFKFCRAKCNRLFKKKRNPRKIRWTKASRLARGKELSNDLTQKMEVKRNQPIKVTPEMVQKTVEIIKEVHQIKHKRYGDLITQSQRAGKLVVRQGLIKKAKTKTHMLRAPVADDESEAESEEIEAKEEEELMETN</sequence>